<accession>A0A4C1VFT8</accession>
<sequence length="83" mass="9166">MIAARAPGHLGRDVGRHHLCVIVLELRSSAVTESESQSNPRVKQSTAVLASRPAFQRNKAAALSRARRRCVTGAGRMFRDRDR</sequence>
<name>A0A4C1VFT8_EUMVA</name>
<organism evidence="1 2">
    <name type="scientific">Eumeta variegata</name>
    <name type="common">Bagworm moth</name>
    <name type="synonym">Eumeta japonica</name>
    <dbReference type="NCBI Taxonomy" id="151549"/>
    <lineage>
        <taxon>Eukaryota</taxon>
        <taxon>Metazoa</taxon>
        <taxon>Ecdysozoa</taxon>
        <taxon>Arthropoda</taxon>
        <taxon>Hexapoda</taxon>
        <taxon>Insecta</taxon>
        <taxon>Pterygota</taxon>
        <taxon>Neoptera</taxon>
        <taxon>Endopterygota</taxon>
        <taxon>Lepidoptera</taxon>
        <taxon>Glossata</taxon>
        <taxon>Ditrysia</taxon>
        <taxon>Tineoidea</taxon>
        <taxon>Psychidae</taxon>
        <taxon>Oiketicinae</taxon>
        <taxon>Eumeta</taxon>
    </lineage>
</organism>
<dbReference type="Proteomes" id="UP000299102">
    <property type="component" value="Unassembled WGS sequence"/>
</dbReference>
<reference evidence="1 2" key="1">
    <citation type="journal article" date="2019" name="Commun. Biol.">
        <title>The bagworm genome reveals a unique fibroin gene that provides high tensile strength.</title>
        <authorList>
            <person name="Kono N."/>
            <person name="Nakamura H."/>
            <person name="Ohtoshi R."/>
            <person name="Tomita M."/>
            <person name="Numata K."/>
            <person name="Arakawa K."/>
        </authorList>
    </citation>
    <scope>NUCLEOTIDE SEQUENCE [LARGE SCALE GENOMIC DNA]</scope>
</reference>
<gene>
    <name evidence="1" type="ORF">EVAR_13038_1</name>
</gene>
<evidence type="ECO:0000313" key="1">
    <source>
        <dbReference type="EMBL" id="GBP37998.1"/>
    </source>
</evidence>
<keyword evidence="2" id="KW-1185">Reference proteome</keyword>
<dbReference type="AlphaFoldDB" id="A0A4C1VFT8"/>
<proteinExistence type="predicted"/>
<dbReference type="EMBL" id="BGZK01000342">
    <property type="protein sequence ID" value="GBP37998.1"/>
    <property type="molecule type" value="Genomic_DNA"/>
</dbReference>
<evidence type="ECO:0000313" key="2">
    <source>
        <dbReference type="Proteomes" id="UP000299102"/>
    </source>
</evidence>
<protein>
    <submittedName>
        <fullName evidence="1">Uncharacterized protein</fullName>
    </submittedName>
</protein>
<comment type="caution">
    <text evidence="1">The sequence shown here is derived from an EMBL/GenBank/DDBJ whole genome shotgun (WGS) entry which is preliminary data.</text>
</comment>